<name>A0ABW1YC24_9DEIO</name>
<reference evidence="2" key="1">
    <citation type="journal article" date="2019" name="Int. J. Syst. Evol. Microbiol.">
        <title>The Global Catalogue of Microorganisms (GCM) 10K type strain sequencing project: providing services to taxonomists for standard genome sequencing and annotation.</title>
        <authorList>
            <consortium name="The Broad Institute Genomics Platform"/>
            <consortium name="The Broad Institute Genome Sequencing Center for Infectious Disease"/>
            <person name="Wu L."/>
            <person name="Ma J."/>
        </authorList>
    </citation>
    <scope>NUCLEOTIDE SEQUENCE [LARGE SCALE GENOMIC DNA]</scope>
    <source>
        <strain evidence="2">CGMCC 1.15772</strain>
    </source>
</reference>
<dbReference type="PANTHER" id="PTHR13812">
    <property type="entry name" value="KETIMINE REDUCTASE MU-CRYSTALLIN"/>
    <property type="match status" value="1"/>
</dbReference>
<dbReference type="Pfam" id="PF02423">
    <property type="entry name" value="OCD_Mu_crystall"/>
    <property type="match status" value="1"/>
</dbReference>
<evidence type="ECO:0000313" key="1">
    <source>
        <dbReference type="EMBL" id="MFC6591027.1"/>
    </source>
</evidence>
<proteinExistence type="predicted"/>
<dbReference type="SUPFAM" id="SSF51735">
    <property type="entry name" value="NAD(P)-binding Rossmann-fold domains"/>
    <property type="match status" value="1"/>
</dbReference>
<dbReference type="InterPro" id="IPR003462">
    <property type="entry name" value="ODC_Mu_crystall"/>
</dbReference>
<comment type="caution">
    <text evidence="1">The sequence shown here is derived from an EMBL/GenBank/DDBJ whole genome shotgun (WGS) entry which is preliminary data.</text>
</comment>
<dbReference type="InterPro" id="IPR036291">
    <property type="entry name" value="NAD(P)-bd_dom_sf"/>
</dbReference>
<sequence length="330" mass="34927">MLILSERTLALHYGMPQATADLRAALLAEHAGAVLNPPRTVLDVPESRASALYMPAALRPAGQSGALAVKVVTIYPGNPAQGRPTTQGVTLLSDAATGEHLALLGASYLTRLRTGAVSALAAEALARPQAASLAVIGTGAMAHEQVLGLLAVRPVQKLFLYNPGRSRCEAFARTWQRLRPDLNIALCSTPEEAVAQAELVVCATRSSTPVFQGTALRPGTHITAVGSYLPSMRELDLDTLRRTDKVVVDTLEGTREEAGELLYAQEKGVWSFAELHAELPALVAGARAGRENEAEITLFKCVGTAYFDLAVALGAYQLAREQGLGIEAEV</sequence>
<keyword evidence="2" id="KW-1185">Reference proteome</keyword>
<gene>
    <name evidence="1" type="ORF">ACFP81_02595</name>
</gene>
<dbReference type="EMBL" id="JBHSWD010000001">
    <property type="protein sequence ID" value="MFC6591027.1"/>
    <property type="molecule type" value="Genomic_DNA"/>
</dbReference>
<dbReference type="RefSeq" id="WP_380082033.1">
    <property type="nucleotide sequence ID" value="NZ_JBHSWD010000001.1"/>
</dbReference>
<dbReference type="InterPro" id="IPR023401">
    <property type="entry name" value="ODC_N"/>
</dbReference>
<dbReference type="Gene3D" id="3.30.1780.10">
    <property type="entry name" value="ornithine cyclodeaminase, domain 1"/>
    <property type="match status" value="1"/>
</dbReference>
<dbReference type="PIRSF" id="PIRSF001439">
    <property type="entry name" value="CryM"/>
    <property type="match status" value="1"/>
</dbReference>
<evidence type="ECO:0000313" key="2">
    <source>
        <dbReference type="Proteomes" id="UP001596297"/>
    </source>
</evidence>
<dbReference type="Proteomes" id="UP001596297">
    <property type="component" value="Unassembled WGS sequence"/>
</dbReference>
<dbReference type="PANTHER" id="PTHR13812:SF19">
    <property type="entry name" value="KETIMINE REDUCTASE MU-CRYSTALLIN"/>
    <property type="match status" value="1"/>
</dbReference>
<accession>A0ABW1YC24</accession>
<organism evidence="1 2">
    <name type="scientific">Deinococcus lacus</name>
    <dbReference type="NCBI Taxonomy" id="392561"/>
    <lineage>
        <taxon>Bacteria</taxon>
        <taxon>Thermotogati</taxon>
        <taxon>Deinococcota</taxon>
        <taxon>Deinococci</taxon>
        <taxon>Deinococcales</taxon>
        <taxon>Deinococcaceae</taxon>
        <taxon>Deinococcus</taxon>
    </lineage>
</organism>
<protein>
    <submittedName>
        <fullName evidence="1">Ornithine cyclodeaminase family protein</fullName>
    </submittedName>
</protein>
<dbReference type="Gene3D" id="3.40.50.720">
    <property type="entry name" value="NAD(P)-binding Rossmann-like Domain"/>
    <property type="match status" value="1"/>
</dbReference>